<dbReference type="PRINTS" id="PR00171">
    <property type="entry name" value="SUGRTRNSPORT"/>
</dbReference>
<dbReference type="InterPro" id="IPR005828">
    <property type="entry name" value="MFS_sugar_transport-like"/>
</dbReference>
<dbReference type="InterPro" id="IPR005829">
    <property type="entry name" value="Sugar_transporter_CS"/>
</dbReference>
<keyword evidence="11" id="KW-1185">Reference proteome</keyword>
<dbReference type="InterPro" id="IPR036259">
    <property type="entry name" value="MFS_trans_sf"/>
</dbReference>
<sequence length="453" mass="49889">MLTKPFYLQLGVTIAASFSFLSFGAVRSWSSPAVPSLLSNNVINQSEVAMISSLSPLGAIPGALLAGPCMDKFGRRSTLLGISLPWVATFVILSFAETVEIFYVTRLLLGLFMGIATPVAQIYISECVDAKLRSAFGSITSLAHAVGILSCYILGSFLPWDQLSMVLGVFPALLFVGMFFAPPSPTWLISRSRISDAKKHLKALTGKDPNEVNLENLLPTNQDNSIGAEHKLLQIIQKPNLKILGISVVTMIFQQFSGINSIIFHTVLIFDLTDAGVSSKISTIIVGITLLVFTVVATIVVGRYGRRILLMTSGFIMFLSTLFLSLFFYFKEWIVSDFGFLPVLCLIIYIAAFSVGYNNVPFLLMGELFPKNIKNIYSSFSMMMHISCSFLIVYSFPVLIQVVGPSVLFLMYAVVNLIGVPIIYFILPETKGKTLDEIENMFRNRRGESSTYV</sequence>
<dbReference type="PANTHER" id="PTHR48021:SF1">
    <property type="entry name" value="GH07001P-RELATED"/>
    <property type="match status" value="1"/>
</dbReference>
<comment type="similarity">
    <text evidence="7">Belongs to the major facilitator superfamily. Sugar transporter (TC 2.A.1.1) family. Trehalose transporter subfamily.</text>
</comment>
<reference evidence="10" key="1">
    <citation type="submission" date="2023-07" db="EMBL/GenBank/DDBJ databases">
        <title>Chromosome-level genome assembly of Artemia franciscana.</title>
        <authorList>
            <person name="Jo E."/>
        </authorList>
    </citation>
    <scope>NUCLEOTIDE SEQUENCE</scope>
    <source>
        <tissue evidence="10">Whole body</tissue>
    </source>
</reference>
<dbReference type="PROSITE" id="PS00217">
    <property type="entry name" value="SUGAR_TRANSPORT_2"/>
    <property type="match status" value="1"/>
</dbReference>
<dbReference type="SUPFAM" id="SSF103473">
    <property type="entry name" value="MFS general substrate transporter"/>
    <property type="match status" value="1"/>
</dbReference>
<comment type="caution">
    <text evidence="10">The sequence shown here is derived from an EMBL/GenBank/DDBJ whole genome shotgun (WGS) entry which is preliminary data.</text>
</comment>
<keyword evidence="6" id="KW-0325">Glycoprotein</keyword>
<evidence type="ECO:0000256" key="3">
    <source>
        <dbReference type="ARBA" id="ARBA00022692"/>
    </source>
</evidence>
<dbReference type="InterPro" id="IPR050549">
    <property type="entry name" value="MFS_Trehalose_Transporter"/>
</dbReference>
<organism evidence="10 11">
    <name type="scientific">Artemia franciscana</name>
    <name type="common">Brine shrimp</name>
    <name type="synonym">Artemia sanfranciscana</name>
    <dbReference type="NCBI Taxonomy" id="6661"/>
    <lineage>
        <taxon>Eukaryota</taxon>
        <taxon>Metazoa</taxon>
        <taxon>Ecdysozoa</taxon>
        <taxon>Arthropoda</taxon>
        <taxon>Crustacea</taxon>
        <taxon>Branchiopoda</taxon>
        <taxon>Anostraca</taxon>
        <taxon>Artemiidae</taxon>
        <taxon>Artemia</taxon>
    </lineage>
</organism>
<dbReference type="PROSITE" id="PS50850">
    <property type="entry name" value="MFS"/>
    <property type="match status" value="1"/>
</dbReference>
<feature type="transmembrane region" description="Helical" evidence="8">
    <location>
        <begin position="376"/>
        <end position="400"/>
    </location>
</feature>
<feature type="transmembrane region" description="Helical" evidence="8">
    <location>
        <begin position="78"/>
        <end position="96"/>
    </location>
</feature>
<evidence type="ECO:0000256" key="4">
    <source>
        <dbReference type="ARBA" id="ARBA00022989"/>
    </source>
</evidence>
<dbReference type="EMBL" id="JAVRJZ010000010">
    <property type="protein sequence ID" value="KAK2718107.1"/>
    <property type="molecule type" value="Genomic_DNA"/>
</dbReference>
<evidence type="ECO:0000256" key="1">
    <source>
        <dbReference type="ARBA" id="ARBA00004651"/>
    </source>
</evidence>
<keyword evidence="2" id="KW-1003">Cell membrane</keyword>
<feature type="transmembrane region" description="Helical" evidence="8">
    <location>
        <begin position="48"/>
        <end position="66"/>
    </location>
</feature>
<feature type="transmembrane region" description="Helical" evidence="8">
    <location>
        <begin position="136"/>
        <end position="157"/>
    </location>
</feature>
<evidence type="ECO:0000256" key="2">
    <source>
        <dbReference type="ARBA" id="ARBA00022475"/>
    </source>
</evidence>
<feature type="transmembrane region" description="Helical" evidence="8">
    <location>
        <begin position="406"/>
        <end position="427"/>
    </location>
</feature>
<gene>
    <name evidence="10" type="ORF">QYM36_006779</name>
</gene>
<feature type="transmembrane region" description="Helical" evidence="8">
    <location>
        <begin position="308"/>
        <end position="329"/>
    </location>
</feature>
<feature type="transmembrane region" description="Helical" evidence="8">
    <location>
        <begin position="102"/>
        <end position="124"/>
    </location>
</feature>
<dbReference type="PANTHER" id="PTHR48021">
    <property type="match status" value="1"/>
</dbReference>
<feature type="domain" description="Major facilitator superfamily (MFS) profile" evidence="9">
    <location>
        <begin position="8"/>
        <end position="431"/>
    </location>
</feature>
<feature type="transmembrane region" description="Helical" evidence="8">
    <location>
        <begin position="163"/>
        <end position="181"/>
    </location>
</feature>
<dbReference type="InterPro" id="IPR003663">
    <property type="entry name" value="Sugar/inositol_transpt"/>
</dbReference>
<dbReference type="InterPro" id="IPR020846">
    <property type="entry name" value="MFS_dom"/>
</dbReference>
<evidence type="ECO:0000256" key="6">
    <source>
        <dbReference type="ARBA" id="ARBA00023180"/>
    </source>
</evidence>
<dbReference type="PROSITE" id="PS00216">
    <property type="entry name" value="SUGAR_TRANSPORT_1"/>
    <property type="match status" value="1"/>
</dbReference>
<evidence type="ECO:0000259" key="9">
    <source>
        <dbReference type="PROSITE" id="PS50850"/>
    </source>
</evidence>
<evidence type="ECO:0000313" key="10">
    <source>
        <dbReference type="EMBL" id="KAK2718107.1"/>
    </source>
</evidence>
<dbReference type="AlphaFoldDB" id="A0AA88L5X2"/>
<feature type="transmembrane region" description="Helical" evidence="8">
    <location>
        <begin position="341"/>
        <end position="364"/>
    </location>
</feature>
<evidence type="ECO:0000313" key="11">
    <source>
        <dbReference type="Proteomes" id="UP001187531"/>
    </source>
</evidence>
<name>A0AA88L5X2_ARTSF</name>
<evidence type="ECO:0000256" key="7">
    <source>
        <dbReference type="ARBA" id="ARBA00024348"/>
    </source>
</evidence>
<keyword evidence="4 8" id="KW-1133">Transmembrane helix</keyword>
<protein>
    <recommendedName>
        <fullName evidence="9">Major facilitator superfamily (MFS) profile domain-containing protein</fullName>
    </recommendedName>
</protein>
<comment type="subcellular location">
    <subcellularLocation>
        <location evidence="1">Cell membrane</location>
        <topology evidence="1">Multi-pass membrane protein</topology>
    </subcellularLocation>
</comment>
<dbReference type="Pfam" id="PF00083">
    <property type="entry name" value="Sugar_tr"/>
    <property type="match status" value="1"/>
</dbReference>
<accession>A0AA88L5X2</accession>
<keyword evidence="3 8" id="KW-0812">Transmembrane</keyword>
<evidence type="ECO:0000256" key="8">
    <source>
        <dbReference type="SAM" id="Phobius"/>
    </source>
</evidence>
<dbReference type="FunFam" id="1.20.1250.20:FF:000055">
    <property type="entry name" value="Facilitated trehalose transporter Tret1-2 homolog"/>
    <property type="match status" value="1"/>
</dbReference>
<dbReference type="Gene3D" id="1.20.1250.20">
    <property type="entry name" value="MFS general substrate transporter like domains"/>
    <property type="match status" value="1"/>
</dbReference>
<feature type="transmembrane region" description="Helical" evidence="8">
    <location>
        <begin position="243"/>
        <end position="269"/>
    </location>
</feature>
<proteinExistence type="inferred from homology"/>
<evidence type="ECO:0000256" key="5">
    <source>
        <dbReference type="ARBA" id="ARBA00023136"/>
    </source>
</evidence>
<dbReference type="GO" id="GO:0022857">
    <property type="term" value="F:transmembrane transporter activity"/>
    <property type="evidence" value="ECO:0007669"/>
    <property type="project" value="InterPro"/>
</dbReference>
<feature type="transmembrane region" description="Helical" evidence="8">
    <location>
        <begin position="281"/>
        <end position="301"/>
    </location>
</feature>
<keyword evidence="5 8" id="KW-0472">Membrane</keyword>
<dbReference type="Proteomes" id="UP001187531">
    <property type="component" value="Unassembled WGS sequence"/>
</dbReference>
<dbReference type="GO" id="GO:0005886">
    <property type="term" value="C:plasma membrane"/>
    <property type="evidence" value="ECO:0007669"/>
    <property type="project" value="UniProtKB-SubCell"/>
</dbReference>